<feature type="region of interest" description="Disordered" evidence="3">
    <location>
        <begin position="490"/>
        <end position="550"/>
    </location>
</feature>
<evidence type="ECO:0000256" key="3">
    <source>
        <dbReference type="SAM" id="MobiDB-lite"/>
    </source>
</evidence>
<dbReference type="Pfam" id="PF01145">
    <property type="entry name" value="Band_7"/>
    <property type="match status" value="1"/>
</dbReference>
<evidence type="ECO:0000256" key="4">
    <source>
        <dbReference type="SAM" id="Phobius"/>
    </source>
</evidence>
<keyword evidence="4" id="KW-0472">Membrane</keyword>
<keyword evidence="4" id="KW-1133">Transmembrane helix</keyword>
<dbReference type="AlphaFoldDB" id="A0A6J4PIY3"/>
<feature type="compositionally biased region" description="Basic and acidic residues" evidence="3">
    <location>
        <begin position="528"/>
        <end position="542"/>
    </location>
</feature>
<feature type="transmembrane region" description="Helical" evidence="4">
    <location>
        <begin position="117"/>
        <end position="142"/>
    </location>
</feature>
<feature type="transmembrane region" description="Helical" evidence="4">
    <location>
        <begin position="91"/>
        <end position="111"/>
    </location>
</feature>
<dbReference type="SUPFAM" id="SSF117892">
    <property type="entry name" value="Band 7/SPFH domain"/>
    <property type="match status" value="1"/>
</dbReference>
<dbReference type="PANTHER" id="PTHR10264">
    <property type="entry name" value="BAND 7 PROTEIN-RELATED"/>
    <property type="match status" value="1"/>
</dbReference>
<dbReference type="InterPro" id="IPR043202">
    <property type="entry name" value="Band-7_stomatin-like"/>
</dbReference>
<dbReference type="GO" id="GO:0005886">
    <property type="term" value="C:plasma membrane"/>
    <property type="evidence" value="ECO:0007669"/>
    <property type="project" value="InterPro"/>
</dbReference>
<accession>A0A6J4PIY3</accession>
<evidence type="ECO:0000313" key="6">
    <source>
        <dbReference type="EMBL" id="CAA9416749.1"/>
    </source>
</evidence>
<evidence type="ECO:0000256" key="1">
    <source>
        <dbReference type="ARBA" id="ARBA00008164"/>
    </source>
</evidence>
<protein>
    <recommendedName>
        <fullName evidence="5">Band 7 domain-containing protein</fullName>
    </recommendedName>
</protein>
<proteinExistence type="inferred from homology"/>
<sequence>MARLGERVRDAVEDFGGDGGAEQFKIDARDFLSARERGGTTGTRIEQQTAALSEAAEIVNRSFPTVDPSGRFINAISPVVIPNRQSLFWRLMPIGMLAVFVFLGVVVTIALSQVSGVGALGLALFGPHLWLLLVGLAAFTWWRQSVVMVPDGCRAVITRFGKLEEVVGAGRKLLFNPWKQVSYIVNTTREYPYNAPIRQAPTSSRVNASVDLFLQFRIEEPAEFIFTVGGVKGFADKLENAISEVTRALIYEQRAEDIYDLVGESTQKFLDSLNEQFLPAVRFTNANITHAEPSSQEYRMDLAAPEMVRVAKEAYTYEYELRLRKEQDEGELRGELASLRETRSAISAEIATYQAQIDTARERETNRANASARERMVEAESTANANASLLEAQALDIRAVSSAAAPEILEYRFQQDVLEKLSGVADSLPQVVQIGAGGAGGDEAVDFLEISRRMIGTGDEPLFTPEDMQAIRNRMEEIRARIRDRAREIEGLSDGHATQSGEELPEHPVAEAATEDRVEEIRQSVTDEAVKERVERLGHDEQPGANGEEA</sequence>
<feature type="compositionally biased region" description="Basic and acidic residues" evidence="3">
    <location>
        <begin position="504"/>
        <end position="522"/>
    </location>
</feature>
<dbReference type="EMBL" id="CADCUV010000095">
    <property type="protein sequence ID" value="CAA9416749.1"/>
    <property type="molecule type" value="Genomic_DNA"/>
</dbReference>
<dbReference type="InterPro" id="IPR001107">
    <property type="entry name" value="Band_7"/>
</dbReference>
<dbReference type="InterPro" id="IPR036013">
    <property type="entry name" value="Band_7/SPFH_dom_sf"/>
</dbReference>
<dbReference type="Gene3D" id="3.30.479.30">
    <property type="entry name" value="Band 7 domain"/>
    <property type="match status" value="1"/>
</dbReference>
<keyword evidence="2" id="KW-0175">Coiled coil</keyword>
<gene>
    <name evidence="6" type="ORF">AVDCRST_MAG22-2262</name>
</gene>
<organism evidence="6">
    <name type="scientific">uncultured Rubrobacteraceae bacterium</name>
    <dbReference type="NCBI Taxonomy" id="349277"/>
    <lineage>
        <taxon>Bacteria</taxon>
        <taxon>Bacillati</taxon>
        <taxon>Actinomycetota</taxon>
        <taxon>Rubrobacteria</taxon>
        <taxon>Rubrobacterales</taxon>
        <taxon>Rubrobacteraceae</taxon>
        <taxon>environmental samples</taxon>
    </lineage>
</organism>
<feature type="domain" description="Band 7" evidence="5">
    <location>
        <begin position="149"/>
        <end position="309"/>
    </location>
</feature>
<feature type="coiled-coil region" evidence="2">
    <location>
        <begin position="336"/>
        <end position="363"/>
    </location>
</feature>
<comment type="similarity">
    <text evidence="1">Belongs to the band 7/mec-2 family.</text>
</comment>
<keyword evidence="4" id="KW-0812">Transmembrane</keyword>
<reference evidence="6" key="1">
    <citation type="submission" date="2020-02" db="EMBL/GenBank/DDBJ databases">
        <authorList>
            <person name="Meier V. D."/>
        </authorList>
    </citation>
    <scope>NUCLEOTIDE SEQUENCE</scope>
    <source>
        <strain evidence="6">AVDCRST_MAG22</strain>
    </source>
</reference>
<evidence type="ECO:0000259" key="5">
    <source>
        <dbReference type="Pfam" id="PF01145"/>
    </source>
</evidence>
<evidence type="ECO:0000256" key="2">
    <source>
        <dbReference type="SAM" id="Coils"/>
    </source>
</evidence>
<name>A0A6J4PIY3_9ACTN</name>
<dbReference type="PANTHER" id="PTHR10264:SF19">
    <property type="entry name" value="AT06885P-RELATED"/>
    <property type="match status" value="1"/>
</dbReference>